<accession>A0AAV4PR89</accession>
<dbReference type="PANTHER" id="PTHR47533:SF4">
    <property type="entry name" value="AB HYDROLASE-1 DOMAIN-CONTAINING PROTEIN"/>
    <property type="match status" value="1"/>
</dbReference>
<dbReference type="Proteomes" id="UP001054837">
    <property type="component" value="Unassembled WGS sequence"/>
</dbReference>
<reference evidence="1 2" key="1">
    <citation type="submission" date="2021-06" db="EMBL/GenBank/DDBJ databases">
        <title>Caerostris darwini draft genome.</title>
        <authorList>
            <person name="Kono N."/>
            <person name="Arakawa K."/>
        </authorList>
    </citation>
    <scope>NUCLEOTIDE SEQUENCE [LARGE SCALE GENOMIC DNA]</scope>
</reference>
<gene>
    <name evidence="1" type="primary">AVEN_167262_1</name>
    <name evidence="1" type="ORF">CDAR_186891</name>
</gene>
<dbReference type="PANTHER" id="PTHR47533">
    <property type="entry name" value="PROTEIN CBG21859"/>
    <property type="match status" value="1"/>
</dbReference>
<evidence type="ECO:0008006" key="3">
    <source>
        <dbReference type="Google" id="ProtNLM"/>
    </source>
</evidence>
<protein>
    <recommendedName>
        <fullName evidence="3">Alpha/beta hydrolase</fullName>
    </recommendedName>
</protein>
<name>A0AAV4PR89_9ARAC</name>
<proteinExistence type="predicted"/>
<sequence length="234" mass="26405">MLAFLDFSSYKPGIFKFSPDEKAQFLKDFLAAISVSQIDALIVHSSGIYPGLQLCLDNNPVIKSLIMLCPGTYTFDMKATKYIKFMRKLVALSENPLFLKLFQPIAPIVLKLANVPVRVENMWDPLLSAATMVNGDVLQAKEKFHTLAQRGFPMLYAFSKDDKLIGKEISYNLAYLLGASDADIYTYDKDGNITNKGKDNSSLKVMAFESGSHYVFWKHPDIIYKAIEDFMEKL</sequence>
<dbReference type="Gene3D" id="3.40.50.1820">
    <property type="entry name" value="alpha/beta hydrolase"/>
    <property type="match status" value="1"/>
</dbReference>
<dbReference type="InterPro" id="IPR029058">
    <property type="entry name" value="AB_hydrolase_fold"/>
</dbReference>
<dbReference type="EMBL" id="BPLQ01003141">
    <property type="protein sequence ID" value="GIX98336.1"/>
    <property type="molecule type" value="Genomic_DNA"/>
</dbReference>
<organism evidence="1 2">
    <name type="scientific">Caerostris darwini</name>
    <dbReference type="NCBI Taxonomy" id="1538125"/>
    <lineage>
        <taxon>Eukaryota</taxon>
        <taxon>Metazoa</taxon>
        <taxon>Ecdysozoa</taxon>
        <taxon>Arthropoda</taxon>
        <taxon>Chelicerata</taxon>
        <taxon>Arachnida</taxon>
        <taxon>Araneae</taxon>
        <taxon>Araneomorphae</taxon>
        <taxon>Entelegynae</taxon>
        <taxon>Araneoidea</taxon>
        <taxon>Araneidae</taxon>
        <taxon>Caerostris</taxon>
    </lineage>
</organism>
<keyword evidence="2" id="KW-1185">Reference proteome</keyword>
<evidence type="ECO:0000313" key="2">
    <source>
        <dbReference type="Proteomes" id="UP001054837"/>
    </source>
</evidence>
<dbReference type="SUPFAM" id="SSF53474">
    <property type="entry name" value="alpha/beta-Hydrolases"/>
    <property type="match status" value="1"/>
</dbReference>
<evidence type="ECO:0000313" key="1">
    <source>
        <dbReference type="EMBL" id="GIX98336.1"/>
    </source>
</evidence>
<comment type="caution">
    <text evidence="1">The sequence shown here is derived from an EMBL/GenBank/DDBJ whole genome shotgun (WGS) entry which is preliminary data.</text>
</comment>
<dbReference type="AlphaFoldDB" id="A0AAV4PR89"/>